<comment type="caution">
    <text evidence="3">The sequence shown here is derived from an EMBL/GenBank/DDBJ whole genome shotgun (WGS) entry which is preliminary data.</text>
</comment>
<dbReference type="InterPro" id="IPR015007">
    <property type="entry name" value="NUP2/50/61"/>
</dbReference>
<proteinExistence type="predicted"/>
<feature type="region of interest" description="Disordered" evidence="1">
    <location>
        <begin position="1"/>
        <end position="109"/>
    </location>
</feature>
<feature type="compositionally biased region" description="Pro residues" evidence="1">
    <location>
        <begin position="79"/>
        <end position="90"/>
    </location>
</feature>
<dbReference type="GO" id="GO:0005643">
    <property type="term" value="C:nuclear pore"/>
    <property type="evidence" value="ECO:0007669"/>
    <property type="project" value="InterPro"/>
</dbReference>
<dbReference type="Pfam" id="PF08911">
    <property type="entry name" value="NUP50"/>
    <property type="match status" value="1"/>
</dbReference>
<evidence type="ECO:0000256" key="1">
    <source>
        <dbReference type="SAM" id="MobiDB-lite"/>
    </source>
</evidence>
<organism evidence="3 4">
    <name type="scientific">Linnemannia exigua</name>
    <dbReference type="NCBI Taxonomy" id="604196"/>
    <lineage>
        <taxon>Eukaryota</taxon>
        <taxon>Fungi</taxon>
        <taxon>Fungi incertae sedis</taxon>
        <taxon>Mucoromycota</taxon>
        <taxon>Mortierellomycotina</taxon>
        <taxon>Mortierellomycetes</taxon>
        <taxon>Mortierellales</taxon>
        <taxon>Mortierellaceae</taxon>
        <taxon>Linnemannia</taxon>
    </lineage>
</organism>
<feature type="domain" description="Nuclear pore complex NUP2/50/61" evidence="2">
    <location>
        <begin position="2"/>
        <end position="69"/>
    </location>
</feature>
<evidence type="ECO:0000259" key="2">
    <source>
        <dbReference type="Pfam" id="PF08911"/>
    </source>
</evidence>
<dbReference type="Proteomes" id="UP001194580">
    <property type="component" value="Unassembled WGS sequence"/>
</dbReference>
<gene>
    <name evidence="3" type="ORF">BGZ95_002823</name>
</gene>
<name>A0AAD4D5F2_9FUNG</name>
<keyword evidence="4" id="KW-1185">Reference proteome</keyword>
<dbReference type="EMBL" id="JAAAIL010001615">
    <property type="protein sequence ID" value="KAG0267559.1"/>
    <property type="molecule type" value="Genomic_DNA"/>
</dbReference>
<dbReference type="AlphaFoldDB" id="A0AAD4D5F2"/>
<evidence type="ECO:0000313" key="4">
    <source>
        <dbReference type="Proteomes" id="UP001194580"/>
    </source>
</evidence>
<protein>
    <recommendedName>
        <fullName evidence="2">Nuclear pore complex NUP2/50/61 domain-containing protein</fullName>
    </recommendedName>
</protein>
<feature type="compositionally biased region" description="Basic residues" evidence="1">
    <location>
        <begin position="40"/>
        <end position="49"/>
    </location>
</feature>
<sequence>MSKRGTDNQLTRDNYDQEDQDPGSQMGTFKMAPSDELARRPMKALRRLGSKTMSNLSDDGKRPSPTASQTSTPNLPSSSPSPQPTTPFPNPFANVNFESTGKPATRQMGRLARTSITATTTTAKLGTSPVVSLSSSILAKGAFTFNIGSNANTLAITTPIPAPVEPLTIDREGYERSLRGVNQGFLKRIQRDLEHNATVNLAGAFEAYIEHRKKVKTQYPGIEEPQTIVLPPSSGVDTGDITPVKKTFSGLGVNAASGDTISASSGSIPVPTTSSPFVNLAGSGLFGFGSSSIKGAIDPPRNPTSSAAWNNNNFGMNGSTTLSSASSVSSSHFSSAFSAAASASTAAVHLFTARIIVFRNIFSDPWVWIVYYYWEYSKTICLLNTVNRFTMVSIDHQQQHGVK</sequence>
<evidence type="ECO:0000313" key="3">
    <source>
        <dbReference type="EMBL" id="KAG0267559.1"/>
    </source>
</evidence>
<feature type="compositionally biased region" description="Low complexity" evidence="1">
    <location>
        <begin position="68"/>
        <end position="78"/>
    </location>
</feature>
<reference evidence="3" key="1">
    <citation type="journal article" date="2020" name="Fungal Divers.">
        <title>Resolving the Mortierellaceae phylogeny through synthesis of multi-gene phylogenetics and phylogenomics.</title>
        <authorList>
            <person name="Vandepol N."/>
            <person name="Liber J."/>
            <person name="Desiro A."/>
            <person name="Na H."/>
            <person name="Kennedy M."/>
            <person name="Barry K."/>
            <person name="Grigoriev I.V."/>
            <person name="Miller A.N."/>
            <person name="O'Donnell K."/>
            <person name="Stajich J.E."/>
            <person name="Bonito G."/>
        </authorList>
    </citation>
    <scope>NUCLEOTIDE SEQUENCE</scope>
    <source>
        <strain evidence="3">NRRL 28262</strain>
    </source>
</reference>
<accession>A0AAD4D5F2</accession>